<feature type="region of interest" description="Disordered" evidence="1">
    <location>
        <begin position="320"/>
        <end position="341"/>
    </location>
</feature>
<dbReference type="CDD" id="cd00009">
    <property type="entry name" value="AAA"/>
    <property type="match status" value="1"/>
</dbReference>
<dbReference type="GO" id="GO:0016887">
    <property type="term" value="F:ATP hydrolysis activity"/>
    <property type="evidence" value="ECO:0007669"/>
    <property type="project" value="InterPro"/>
</dbReference>
<dbReference type="InterPro" id="IPR011704">
    <property type="entry name" value="ATPase_dyneun-rel_AAA"/>
</dbReference>
<dbReference type="SMART" id="SM00382">
    <property type="entry name" value="AAA"/>
    <property type="match status" value="1"/>
</dbReference>
<evidence type="ECO:0000256" key="1">
    <source>
        <dbReference type="SAM" id="MobiDB-lite"/>
    </source>
</evidence>
<dbReference type="Pfam" id="PF07728">
    <property type="entry name" value="AAA_5"/>
    <property type="match status" value="1"/>
</dbReference>
<organism evidence="4 6">
    <name type="scientific">Rubrobacter radiotolerans</name>
    <name type="common">Arthrobacter radiotolerans</name>
    <dbReference type="NCBI Taxonomy" id="42256"/>
    <lineage>
        <taxon>Bacteria</taxon>
        <taxon>Bacillati</taxon>
        <taxon>Actinomycetota</taxon>
        <taxon>Rubrobacteria</taxon>
        <taxon>Rubrobacterales</taxon>
        <taxon>Rubrobacteraceae</taxon>
        <taxon>Rubrobacter</taxon>
    </lineage>
</organism>
<dbReference type="InterPro" id="IPR002035">
    <property type="entry name" value="VWF_A"/>
</dbReference>
<dbReference type="InterPro" id="IPR036465">
    <property type="entry name" value="vWFA_dom_sf"/>
</dbReference>
<dbReference type="RefSeq" id="WP_038681974.1">
    <property type="nucleotide sequence ID" value="NZ_CP007514.1"/>
</dbReference>
<evidence type="ECO:0000313" key="4">
    <source>
        <dbReference type="EMBL" id="AHY46981.1"/>
    </source>
</evidence>
<dbReference type="InterPro" id="IPR003593">
    <property type="entry name" value="AAA+_ATPase"/>
</dbReference>
<sequence length="660" mass="72750">MKALPGSLRTDIVGRERELEEILAALSAGRNLLLEGPPGTSKSTLLRAVAQAAGRPFAFVEGSAELTPAKLVGHHNPATVLRHGYRAQDFVPGPLFLMMREGGLLYIEEFNRIPEDTLNVLLGPLAERSLVVERVGVVQARKGFALVGAMNPFDATGTLRISRSVLDRLCRLPLGYQDEEEEQGVVRLKTGSRCDWLVRGAVSLVRATRSHPEVEMGSSVRGAIDLVLVAERLGHLRDVRLSAGSIREVSRTAKLVVLDAALISLSSRLVPAETTERTPEEIVHELWQDVFLFAPQRATGERFLALKSVVAARPGGSRRRGWGGVISSPKRQTDRSRLPKPGVVRGKPRIYGPNEMVLLSADRVAGTAPRKVEDIRRDNPKVREVLSAECDLDTEALRELYEKDEEAALSLLGDLWTNIPDPKLRELTRRLALRIVLRRTHRTATARPGRGKLTAVRYRFNSDDLDLDRTLQEIAGVPLPEYSDFWVNERVRTRRAYAILLDVSGSMRGAKLLHVALAASSLARSVKDEDLAVVAFWRDAAVVQSMGAAKPLARLLDDVLAVGARGLTNLRLGLEVALRELERSTAREKEGILLTDGLHNVGEDPLPVVERYPRLHVIGTSLEERRVSACQDLAYRGRGRCAFVERLDDIPTAIAYCLSG</sequence>
<evidence type="ECO:0000313" key="6">
    <source>
        <dbReference type="Proteomes" id="UP000025229"/>
    </source>
</evidence>
<dbReference type="EMBL" id="JAWXXX010000001">
    <property type="protein sequence ID" value="MDX5894387.1"/>
    <property type="molecule type" value="Genomic_DNA"/>
</dbReference>
<proteinExistence type="predicted"/>
<name>A0A023X456_RUBRA</name>
<evidence type="ECO:0000313" key="5">
    <source>
        <dbReference type="EMBL" id="MDX5894387.1"/>
    </source>
</evidence>
<gene>
    <name evidence="4" type="ORF">RradSPS_1698</name>
    <name evidence="5" type="ORF">SIL72_10150</name>
</gene>
<dbReference type="Pfam" id="PF13519">
    <property type="entry name" value="VWA_2"/>
    <property type="match status" value="1"/>
</dbReference>
<dbReference type="SUPFAM" id="SSF52540">
    <property type="entry name" value="P-loop containing nucleoside triphosphate hydrolases"/>
    <property type="match status" value="1"/>
</dbReference>
<dbReference type="InterPro" id="IPR050764">
    <property type="entry name" value="CbbQ/NirQ/NorQ/GpvN"/>
</dbReference>
<dbReference type="Proteomes" id="UP000025229">
    <property type="component" value="Chromosome"/>
</dbReference>
<keyword evidence="6" id="KW-1185">Reference proteome</keyword>
<evidence type="ECO:0000259" key="2">
    <source>
        <dbReference type="SMART" id="SM00327"/>
    </source>
</evidence>
<accession>A0A023X456</accession>
<dbReference type="InterPro" id="IPR027417">
    <property type="entry name" value="P-loop_NTPase"/>
</dbReference>
<dbReference type="KEGG" id="rrd:RradSPS_1698"/>
<reference evidence="4 6" key="1">
    <citation type="submission" date="2014-03" db="EMBL/GenBank/DDBJ databases">
        <title>Complete genome sequence of the Radio-Resistant Rubrobacter radiotolerans RSPS-4.</title>
        <authorList>
            <person name="Egas C.C."/>
            <person name="Barroso C.C."/>
            <person name="Froufe H.J.C."/>
            <person name="Pacheco J.J."/>
            <person name="Albuquerque L.L."/>
            <person name="da Costa M.M.S."/>
        </authorList>
    </citation>
    <scope>NUCLEOTIDE SEQUENCE [LARGE SCALE GENOMIC DNA]</scope>
    <source>
        <strain evidence="4 6">RSPS-4</strain>
    </source>
</reference>
<feature type="domain" description="AAA+ ATPase" evidence="3">
    <location>
        <begin position="28"/>
        <end position="171"/>
    </location>
</feature>
<dbReference type="EMBL" id="CP007514">
    <property type="protein sequence ID" value="AHY46981.1"/>
    <property type="molecule type" value="Genomic_DNA"/>
</dbReference>
<feature type="domain" description="VWFA" evidence="2">
    <location>
        <begin position="494"/>
        <end position="655"/>
    </location>
</feature>
<dbReference type="Gene3D" id="3.40.50.300">
    <property type="entry name" value="P-loop containing nucleotide triphosphate hydrolases"/>
    <property type="match status" value="1"/>
</dbReference>
<reference evidence="5" key="2">
    <citation type="submission" date="2023-11" db="EMBL/GenBank/DDBJ databases">
        <title>MicrobeMod: A computational toolkit for identifying prokaryotic methylation and restriction-modification with nanopore sequencing.</title>
        <authorList>
            <person name="Crits-Christoph A."/>
            <person name="Kang S.C."/>
            <person name="Lee H."/>
            <person name="Ostrov N."/>
        </authorList>
    </citation>
    <scope>NUCLEOTIDE SEQUENCE</scope>
    <source>
        <strain evidence="5">ATCC 51242</strain>
    </source>
</reference>
<dbReference type="OrthoDB" id="9768555at2"/>
<dbReference type="PANTHER" id="PTHR42759:SF1">
    <property type="entry name" value="MAGNESIUM-CHELATASE SUBUNIT CHLD"/>
    <property type="match status" value="1"/>
</dbReference>
<dbReference type="GO" id="GO:0005524">
    <property type="term" value="F:ATP binding"/>
    <property type="evidence" value="ECO:0007669"/>
    <property type="project" value="InterPro"/>
</dbReference>
<protein>
    <submittedName>
        <fullName evidence="4">AAA domain (Dynein-related subfamily)</fullName>
    </submittedName>
    <submittedName>
        <fullName evidence="5">AAA family ATPase</fullName>
    </submittedName>
</protein>
<dbReference type="eggNOG" id="COG0714">
    <property type="taxonomic scope" value="Bacteria"/>
</dbReference>
<dbReference type="HOGENOM" id="CLU_415540_0_0_11"/>
<dbReference type="SUPFAM" id="SSF53300">
    <property type="entry name" value="vWA-like"/>
    <property type="match status" value="1"/>
</dbReference>
<dbReference type="eggNOG" id="COG2304">
    <property type="taxonomic scope" value="Bacteria"/>
</dbReference>
<evidence type="ECO:0000259" key="3">
    <source>
        <dbReference type="SMART" id="SM00382"/>
    </source>
</evidence>
<dbReference type="Gene3D" id="3.40.50.410">
    <property type="entry name" value="von Willebrand factor, type A domain"/>
    <property type="match status" value="1"/>
</dbReference>
<dbReference type="SMART" id="SM00327">
    <property type="entry name" value="VWA"/>
    <property type="match status" value="1"/>
</dbReference>
<dbReference type="AlphaFoldDB" id="A0A023X456"/>
<dbReference type="PANTHER" id="PTHR42759">
    <property type="entry name" value="MOXR FAMILY PROTEIN"/>
    <property type="match status" value="1"/>
</dbReference>
<dbReference type="STRING" id="42256.RradSPS_1698"/>
<dbReference type="Proteomes" id="UP001281130">
    <property type="component" value="Unassembled WGS sequence"/>
</dbReference>